<accession>A0ABP9EM40</accession>
<dbReference type="EMBL" id="BAABJZ010000021">
    <property type="protein sequence ID" value="GAA4881593.1"/>
    <property type="molecule type" value="Genomic_DNA"/>
</dbReference>
<gene>
    <name evidence="1" type="ORF">GCM10023333_14650</name>
</gene>
<dbReference type="InterPro" id="IPR010260">
    <property type="entry name" value="AlpA"/>
</dbReference>
<reference evidence="2" key="1">
    <citation type="journal article" date="2019" name="Int. J. Syst. Evol. Microbiol.">
        <title>The Global Catalogue of Microorganisms (GCM) 10K type strain sequencing project: providing services to taxonomists for standard genome sequencing and annotation.</title>
        <authorList>
            <consortium name="The Broad Institute Genomics Platform"/>
            <consortium name="The Broad Institute Genome Sequencing Center for Infectious Disease"/>
            <person name="Wu L."/>
            <person name="Ma J."/>
        </authorList>
    </citation>
    <scope>NUCLEOTIDE SEQUENCE [LARGE SCALE GENOMIC DNA]</scope>
    <source>
        <strain evidence="2">JCM 18401</strain>
    </source>
</reference>
<name>A0ABP9EM40_9GAMM</name>
<proteinExistence type="predicted"/>
<comment type="caution">
    <text evidence="1">The sequence shown here is derived from an EMBL/GenBank/DDBJ whole genome shotgun (WGS) entry which is preliminary data.</text>
</comment>
<evidence type="ECO:0000313" key="2">
    <source>
        <dbReference type="Proteomes" id="UP001499988"/>
    </source>
</evidence>
<protein>
    <recommendedName>
        <fullName evidence="3">AlpA family phage regulatory protein</fullName>
    </recommendedName>
</protein>
<dbReference type="Gene3D" id="1.10.238.160">
    <property type="match status" value="1"/>
</dbReference>
<sequence>MNKSQFLYHPARQIRESECKTLTSLSRSQRYKLEKQGRFPQRRQLGNRSVVWRLGDVLQWCENPQTWPNPIA</sequence>
<dbReference type="Proteomes" id="UP001499988">
    <property type="component" value="Unassembled WGS sequence"/>
</dbReference>
<dbReference type="RefSeq" id="WP_345334698.1">
    <property type="nucleotide sequence ID" value="NZ_BAABJZ010000021.1"/>
</dbReference>
<keyword evidence="2" id="KW-1185">Reference proteome</keyword>
<dbReference type="Pfam" id="PF05930">
    <property type="entry name" value="Phage_AlpA"/>
    <property type="match status" value="1"/>
</dbReference>
<organism evidence="1 2">
    <name type="scientific">Ferrimonas pelagia</name>
    <dbReference type="NCBI Taxonomy" id="1177826"/>
    <lineage>
        <taxon>Bacteria</taxon>
        <taxon>Pseudomonadati</taxon>
        <taxon>Pseudomonadota</taxon>
        <taxon>Gammaproteobacteria</taxon>
        <taxon>Alteromonadales</taxon>
        <taxon>Ferrimonadaceae</taxon>
        <taxon>Ferrimonas</taxon>
    </lineage>
</organism>
<evidence type="ECO:0008006" key="3">
    <source>
        <dbReference type="Google" id="ProtNLM"/>
    </source>
</evidence>
<evidence type="ECO:0000313" key="1">
    <source>
        <dbReference type="EMBL" id="GAA4881593.1"/>
    </source>
</evidence>